<evidence type="ECO:0000256" key="9">
    <source>
        <dbReference type="RuleBase" id="RU362011"/>
    </source>
</evidence>
<keyword evidence="9" id="KW-0479">Metal-binding</keyword>
<feature type="transmembrane region" description="Helical" evidence="9">
    <location>
        <begin position="377"/>
        <end position="401"/>
    </location>
</feature>
<dbReference type="NCBIfam" id="TIGR00400">
    <property type="entry name" value="mgtE"/>
    <property type="match status" value="1"/>
</dbReference>
<dbReference type="InterPro" id="IPR006667">
    <property type="entry name" value="SLC41_membr_dom"/>
</dbReference>
<comment type="subcellular location">
    <subcellularLocation>
        <location evidence="9">Cell membrane</location>
        <topology evidence="9">Multi-pass membrane protein</topology>
    </subcellularLocation>
    <subcellularLocation>
        <location evidence="1">Membrane</location>
        <topology evidence="1">Multi-pass membrane protein</topology>
    </subcellularLocation>
</comment>
<comment type="caution">
    <text evidence="11">The sequence shown here is derived from an EMBL/GenBank/DDBJ whole genome shotgun (WGS) entry which is preliminary data.</text>
</comment>
<evidence type="ECO:0000256" key="8">
    <source>
        <dbReference type="PROSITE-ProRule" id="PRU00703"/>
    </source>
</evidence>
<keyword evidence="12" id="KW-1185">Reference proteome</keyword>
<keyword evidence="5 9" id="KW-0460">Magnesium</keyword>
<reference evidence="11 12" key="1">
    <citation type="submission" date="2024-09" db="EMBL/GenBank/DDBJ databases">
        <title>Laminarin stimulates single cell rates of sulfate reduction while oxygen inhibits transcriptomic activity in coastal marine sediment.</title>
        <authorList>
            <person name="Lindsay M."/>
            <person name="Orcutt B."/>
            <person name="Emerson D."/>
            <person name="Stepanauskas R."/>
            <person name="D'Angelo T."/>
        </authorList>
    </citation>
    <scope>NUCLEOTIDE SEQUENCE [LARGE SCALE GENOMIC DNA]</scope>
    <source>
        <strain evidence="11">SAG AM-311-K15</strain>
    </source>
</reference>
<evidence type="ECO:0000256" key="5">
    <source>
        <dbReference type="ARBA" id="ARBA00022842"/>
    </source>
</evidence>
<dbReference type="Proteomes" id="UP001594351">
    <property type="component" value="Unassembled WGS sequence"/>
</dbReference>
<sequence>MQRLIRRNASATLQKVIKKLHPADIALLLDHLRSSEVKVVFSTLENTEIAAEVLSEISYSTAAELLETLKPAIIAEILTEMASDDAAEIIADMPDELTDEVLKLMEDKNSDLVEELLSYTEETAGRIMTPEFLALKGDLRVEDAIREVQKASDAEMVFYVYVVDQEQHLMGVISLRQLVTGSPDKLLKEIMISDVIRVRTDQDQEEVARLVARYNLLAIPVVTERNKLVGIITVDDILDVISDEATEDIMRMSGTSQQDIEASNAIQASRIRFPWILTNLIGGIGAFLIISRYTNLFQQLSALIGFIPLILGIGGNVANQSSTSVTQGLLSGVISPHRIGWVIFRELRIGLILGFSYGLLTGFITFFLTSMDIGCGIAIGVALSVVIIVSTMLGSFFPILFQRINIDPAIASGPIIISIIDFIAITLYVAISALILP</sequence>
<keyword evidence="7 9" id="KW-0472">Membrane</keyword>
<evidence type="ECO:0000256" key="6">
    <source>
        <dbReference type="ARBA" id="ARBA00022989"/>
    </source>
</evidence>
<proteinExistence type="inferred from homology"/>
<keyword evidence="9" id="KW-1003">Cell membrane</keyword>
<feature type="transmembrane region" description="Helical" evidence="9">
    <location>
        <begin position="413"/>
        <end position="436"/>
    </location>
</feature>
<dbReference type="InterPro" id="IPR046342">
    <property type="entry name" value="CBS_dom_sf"/>
</dbReference>
<feature type="transmembrane region" description="Helical" evidence="9">
    <location>
        <begin position="347"/>
        <end position="371"/>
    </location>
</feature>
<evidence type="ECO:0000313" key="12">
    <source>
        <dbReference type="Proteomes" id="UP001594351"/>
    </source>
</evidence>
<dbReference type="InterPro" id="IPR038076">
    <property type="entry name" value="MgtE_N_sf"/>
</dbReference>
<evidence type="ECO:0000259" key="10">
    <source>
        <dbReference type="PROSITE" id="PS51371"/>
    </source>
</evidence>
<comment type="similarity">
    <text evidence="2 9">Belongs to the SLC41A transporter family.</text>
</comment>
<feature type="domain" description="CBS" evidence="10">
    <location>
        <begin position="191"/>
        <end position="247"/>
    </location>
</feature>
<dbReference type="Gene3D" id="1.25.60.10">
    <property type="entry name" value="MgtE N-terminal domain-like"/>
    <property type="match status" value="1"/>
</dbReference>
<protein>
    <recommendedName>
        <fullName evidence="9">Magnesium transporter MgtE</fullName>
    </recommendedName>
</protein>
<keyword evidence="8" id="KW-0129">CBS domain</keyword>
<keyword evidence="4 9" id="KW-0812">Transmembrane</keyword>
<name>A0ABV6YZQ8_UNCC1</name>
<gene>
    <name evidence="11" type="primary">mgtE</name>
    <name evidence="11" type="ORF">ACFL27_15905</name>
</gene>
<keyword evidence="6 9" id="KW-1133">Transmembrane helix</keyword>
<dbReference type="PANTHER" id="PTHR43773">
    <property type="entry name" value="MAGNESIUM TRANSPORTER MGTE"/>
    <property type="match status" value="1"/>
</dbReference>
<feature type="transmembrane region" description="Helical" evidence="9">
    <location>
        <begin position="296"/>
        <end position="318"/>
    </location>
</feature>
<dbReference type="InterPro" id="IPR000644">
    <property type="entry name" value="CBS_dom"/>
</dbReference>
<dbReference type="SUPFAM" id="SSF158791">
    <property type="entry name" value="MgtE N-terminal domain-like"/>
    <property type="match status" value="1"/>
</dbReference>
<accession>A0ABV6YZQ8</accession>
<dbReference type="Pfam" id="PF03448">
    <property type="entry name" value="MgtE_N"/>
    <property type="match status" value="1"/>
</dbReference>
<dbReference type="Gene3D" id="3.10.580.10">
    <property type="entry name" value="CBS-domain"/>
    <property type="match status" value="1"/>
</dbReference>
<dbReference type="Gene3D" id="1.10.357.20">
    <property type="entry name" value="SLC41 divalent cation transporters, integral membrane domain"/>
    <property type="match status" value="1"/>
</dbReference>
<feature type="domain" description="CBS" evidence="10">
    <location>
        <begin position="128"/>
        <end position="189"/>
    </location>
</feature>
<evidence type="ECO:0000256" key="1">
    <source>
        <dbReference type="ARBA" id="ARBA00004141"/>
    </source>
</evidence>
<evidence type="ECO:0000256" key="4">
    <source>
        <dbReference type="ARBA" id="ARBA00022692"/>
    </source>
</evidence>
<dbReference type="SUPFAM" id="SSF161093">
    <property type="entry name" value="MgtE membrane domain-like"/>
    <property type="match status" value="1"/>
</dbReference>
<dbReference type="Pfam" id="PF01769">
    <property type="entry name" value="MgtE"/>
    <property type="match status" value="1"/>
</dbReference>
<dbReference type="PROSITE" id="PS51371">
    <property type="entry name" value="CBS"/>
    <property type="match status" value="2"/>
</dbReference>
<dbReference type="InterPro" id="IPR006669">
    <property type="entry name" value="MgtE_transporter"/>
</dbReference>
<comment type="function">
    <text evidence="9">Acts as a magnesium transporter.</text>
</comment>
<dbReference type="SUPFAM" id="SSF54631">
    <property type="entry name" value="CBS-domain pair"/>
    <property type="match status" value="1"/>
</dbReference>
<comment type="subunit">
    <text evidence="9">Homodimer.</text>
</comment>
<dbReference type="EMBL" id="JBHPBY010000214">
    <property type="protein sequence ID" value="MFC1851675.1"/>
    <property type="molecule type" value="Genomic_DNA"/>
</dbReference>
<dbReference type="Pfam" id="PF00571">
    <property type="entry name" value="CBS"/>
    <property type="match status" value="2"/>
</dbReference>
<keyword evidence="3 9" id="KW-0813">Transport</keyword>
<dbReference type="PANTHER" id="PTHR43773:SF1">
    <property type="entry name" value="MAGNESIUM TRANSPORTER MGTE"/>
    <property type="match status" value="1"/>
</dbReference>
<feature type="transmembrane region" description="Helical" evidence="9">
    <location>
        <begin position="273"/>
        <end position="290"/>
    </location>
</feature>
<evidence type="ECO:0000256" key="7">
    <source>
        <dbReference type="ARBA" id="ARBA00023136"/>
    </source>
</evidence>
<dbReference type="CDD" id="cd04606">
    <property type="entry name" value="CBS_pair_Mg_transporter"/>
    <property type="match status" value="1"/>
</dbReference>
<organism evidence="11 12">
    <name type="scientific">candidate division CSSED10-310 bacterium</name>
    <dbReference type="NCBI Taxonomy" id="2855610"/>
    <lineage>
        <taxon>Bacteria</taxon>
        <taxon>Bacteria division CSSED10-310</taxon>
    </lineage>
</organism>
<dbReference type="InterPro" id="IPR006668">
    <property type="entry name" value="Mg_transptr_MgtE_intracell_dom"/>
</dbReference>
<evidence type="ECO:0000256" key="3">
    <source>
        <dbReference type="ARBA" id="ARBA00022448"/>
    </source>
</evidence>
<evidence type="ECO:0000256" key="2">
    <source>
        <dbReference type="ARBA" id="ARBA00009749"/>
    </source>
</evidence>
<dbReference type="InterPro" id="IPR036739">
    <property type="entry name" value="SLC41_membr_dom_sf"/>
</dbReference>
<dbReference type="SMART" id="SM00116">
    <property type="entry name" value="CBS"/>
    <property type="match status" value="2"/>
</dbReference>
<evidence type="ECO:0000313" key="11">
    <source>
        <dbReference type="EMBL" id="MFC1851675.1"/>
    </source>
</evidence>
<dbReference type="SMART" id="SM00924">
    <property type="entry name" value="MgtE_N"/>
    <property type="match status" value="1"/>
</dbReference>